<dbReference type="SMART" id="SM00116">
    <property type="entry name" value="CBS"/>
    <property type="match status" value="2"/>
</dbReference>
<dbReference type="PROSITE" id="PS51371">
    <property type="entry name" value="CBS"/>
    <property type="match status" value="2"/>
</dbReference>
<dbReference type="InterPro" id="IPR051257">
    <property type="entry name" value="Diverse_CBS-Domain"/>
</dbReference>
<dbReference type="SUPFAM" id="SSF54631">
    <property type="entry name" value="CBS-domain pair"/>
    <property type="match status" value="1"/>
</dbReference>
<proteinExistence type="predicted"/>
<reference evidence="3" key="1">
    <citation type="journal article" date="2014" name="Front. Microbiol.">
        <title>High frequency of phylogenetically diverse reductive dehalogenase-homologous genes in deep subseafloor sedimentary metagenomes.</title>
        <authorList>
            <person name="Kawai M."/>
            <person name="Futagami T."/>
            <person name="Toyoda A."/>
            <person name="Takaki Y."/>
            <person name="Nishi S."/>
            <person name="Hori S."/>
            <person name="Arai W."/>
            <person name="Tsubouchi T."/>
            <person name="Morono Y."/>
            <person name="Uchiyama I."/>
            <person name="Ito T."/>
            <person name="Fujiyama A."/>
            <person name="Inagaki F."/>
            <person name="Takami H."/>
        </authorList>
    </citation>
    <scope>NUCLEOTIDE SEQUENCE</scope>
    <source>
        <strain evidence="3">Expedition CK06-06</strain>
    </source>
</reference>
<evidence type="ECO:0000256" key="1">
    <source>
        <dbReference type="ARBA" id="ARBA00023122"/>
    </source>
</evidence>
<name>X1GWH8_9ZZZZ</name>
<dbReference type="CDD" id="cd04607">
    <property type="entry name" value="CBS_pair_NTP_transferase_assoc"/>
    <property type="match status" value="1"/>
</dbReference>
<dbReference type="Pfam" id="PF00571">
    <property type="entry name" value="CBS"/>
    <property type="match status" value="2"/>
</dbReference>
<sequence length="136" mass="15433">MISEKCKKILVKPNFSLKAALKQIDKSALQALIVVDEEDRILGIITDGDMRRAIIKGLDFKTTTQDIMTKNPIVISYMNNKEEALQLMKKYEVRHIPVVDEKNKIIDIFLWKDFLKNGEVTCATKNVPVIIMAGGK</sequence>
<dbReference type="InterPro" id="IPR046342">
    <property type="entry name" value="CBS_dom_sf"/>
</dbReference>
<protein>
    <recommendedName>
        <fullName evidence="2">CBS domain-containing protein</fullName>
    </recommendedName>
</protein>
<dbReference type="AlphaFoldDB" id="X1GWH8"/>
<keyword evidence="1" id="KW-0129">CBS domain</keyword>
<feature type="non-terminal residue" evidence="3">
    <location>
        <position position="136"/>
    </location>
</feature>
<evidence type="ECO:0000313" key="3">
    <source>
        <dbReference type="EMBL" id="GAH37368.1"/>
    </source>
</evidence>
<organism evidence="3">
    <name type="scientific">marine sediment metagenome</name>
    <dbReference type="NCBI Taxonomy" id="412755"/>
    <lineage>
        <taxon>unclassified sequences</taxon>
        <taxon>metagenomes</taxon>
        <taxon>ecological metagenomes</taxon>
    </lineage>
</organism>
<dbReference type="InterPro" id="IPR000644">
    <property type="entry name" value="CBS_dom"/>
</dbReference>
<dbReference type="Gene3D" id="3.10.580.10">
    <property type="entry name" value="CBS-domain"/>
    <property type="match status" value="1"/>
</dbReference>
<feature type="domain" description="CBS" evidence="2">
    <location>
        <begin position="68"/>
        <end position="129"/>
    </location>
</feature>
<dbReference type="PANTHER" id="PTHR43080">
    <property type="entry name" value="CBS DOMAIN-CONTAINING PROTEIN CBSX3, MITOCHONDRIAL"/>
    <property type="match status" value="1"/>
</dbReference>
<dbReference type="EMBL" id="BARU01010794">
    <property type="protein sequence ID" value="GAH37368.1"/>
    <property type="molecule type" value="Genomic_DNA"/>
</dbReference>
<accession>X1GWH8</accession>
<dbReference type="PANTHER" id="PTHR43080:SF2">
    <property type="entry name" value="CBS DOMAIN-CONTAINING PROTEIN"/>
    <property type="match status" value="1"/>
</dbReference>
<feature type="domain" description="CBS" evidence="2">
    <location>
        <begin position="1"/>
        <end position="60"/>
    </location>
</feature>
<gene>
    <name evidence="3" type="ORF">S03H2_20471</name>
</gene>
<comment type="caution">
    <text evidence="3">The sequence shown here is derived from an EMBL/GenBank/DDBJ whole genome shotgun (WGS) entry which is preliminary data.</text>
</comment>
<evidence type="ECO:0000259" key="2">
    <source>
        <dbReference type="PROSITE" id="PS51371"/>
    </source>
</evidence>